<dbReference type="RefSeq" id="WP_315649687.1">
    <property type="nucleotide sequence ID" value="NZ_JAVXZY010000002.1"/>
</dbReference>
<name>A0ABU3P9H1_9BURK</name>
<feature type="region of interest" description="Disordered" evidence="1">
    <location>
        <begin position="39"/>
        <end position="74"/>
    </location>
</feature>
<protein>
    <recommendedName>
        <fullName evidence="4">Efflux transporter periplasmic adaptor subunit</fullName>
    </recommendedName>
</protein>
<gene>
    <name evidence="2" type="ORF">RQP53_07945</name>
</gene>
<accession>A0ABU3P9H1</accession>
<comment type="caution">
    <text evidence="2">The sequence shown here is derived from an EMBL/GenBank/DDBJ whole genome shotgun (WGS) entry which is preliminary data.</text>
</comment>
<keyword evidence="3" id="KW-1185">Reference proteome</keyword>
<proteinExistence type="predicted"/>
<sequence>MRAAFGLISLLLVLVIVLFSAKSQLKALAPAAPAASAVGATVDGQPRPATPEAVRQQVQELVDQSARRASDALP</sequence>
<evidence type="ECO:0000313" key="2">
    <source>
        <dbReference type="EMBL" id="MDT8999197.1"/>
    </source>
</evidence>
<dbReference type="Proteomes" id="UP001246372">
    <property type="component" value="Unassembled WGS sequence"/>
</dbReference>
<organism evidence="2 3">
    <name type="scientific">Roseateles aquae</name>
    <dbReference type="NCBI Taxonomy" id="3077235"/>
    <lineage>
        <taxon>Bacteria</taxon>
        <taxon>Pseudomonadati</taxon>
        <taxon>Pseudomonadota</taxon>
        <taxon>Betaproteobacteria</taxon>
        <taxon>Burkholderiales</taxon>
        <taxon>Sphaerotilaceae</taxon>
        <taxon>Roseateles</taxon>
    </lineage>
</organism>
<feature type="compositionally biased region" description="Basic and acidic residues" evidence="1">
    <location>
        <begin position="65"/>
        <end position="74"/>
    </location>
</feature>
<dbReference type="EMBL" id="JAVXZY010000002">
    <property type="protein sequence ID" value="MDT8999197.1"/>
    <property type="molecule type" value="Genomic_DNA"/>
</dbReference>
<reference evidence="2" key="1">
    <citation type="submission" date="2023-09" db="EMBL/GenBank/DDBJ databases">
        <title>Paucibacter sp. APW11 Genome sequencing and assembly.</title>
        <authorList>
            <person name="Kim I."/>
        </authorList>
    </citation>
    <scope>NUCLEOTIDE SEQUENCE</scope>
    <source>
        <strain evidence="2">APW11</strain>
    </source>
</reference>
<evidence type="ECO:0008006" key="4">
    <source>
        <dbReference type="Google" id="ProtNLM"/>
    </source>
</evidence>
<evidence type="ECO:0000313" key="3">
    <source>
        <dbReference type="Proteomes" id="UP001246372"/>
    </source>
</evidence>
<evidence type="ECO:0000256" key="1">
    <source>
        <dbReference type="SAM" id="MobiDB-lite"/>
    </source>
</evidence>